<name>A0ABR8MW79_9BACL</name>
<accession>A0ABR8MW79</accession>
<keyword evidence="2" id="KW-1185">Reference proteome</keyword>
<evidence type="ECO:0000313" key="2">
    <source>
        <dbReference type="Proteomes" id="UP000609346"/>
    </source>
</evidence>
<protein>
    <recommendedName>
        <fullName evidence="3">Butirosin biosynthesis protein H N-terminal domain-containing protein</fullName>
    </recommendedName>
</protein>
<proteinExistence type="predicted"/>
<dbReference type="Proteomes" id="UP000609346">
    <property type="component" value="Unassembled WGS sequence"/>
</dbReference>
<comment type="caution">
    <text evidence="1">The sequence shown here is derived from an EMBL/GenBank/DDBJ whole genome shotgun (WGS) entry which is preliminary data.</text>
</comment>
<gene>
    <name evidence="1" type="ORF">H8B09_15465</name>
</gene>
<evidence type="ECO:0008006" key="3">
    <source>
        <dbReference type="Google" id="ProtNLM"/>
    </source>
</evidence>
<reference evidence="1 2" key="1">
    <citation type="submission" date="2020-09" db="EMBL/GenBank/DDBJ databases">
        <title>Paenibacillus sp. strain PR3 16S rRNA gene Genome sequencing and assembly.</title>
        <authorList>
            <person name="Kim J."/>
        </authorList>
    </citation>
    <scope>NUCLEOTIDE SEQUENCE [LARGE SCALE GENOMIC DNA]</scope>
    <source>
        <strain evidence="1 2">PR3</strain>
    </source>
</reference>
<sequence length="313" mass="36338">MSIILKHPASLEWIYSHYIQLELLQGLSGLDSVINYTFPDAPEAVCPWLDVQHIPRAAIDGNIVRWLQERLTEGHYVYLFLNTFHLPSYHTYSERHSAHDPLIVGYDNKARTFAIRDFHTSTQGLVKYETFDVDFTSLELSYHDISPDMDRLEGVQLLRLDSTCTFRLDTKLLTHSISDYLDAKCSYPKNHNWLTTPVLAYGSQLYTYIAEHLRSVAAESVEADFRFIHVLHDHKLLMSKRLSFMADRRLIPESLANSYNEVLTTSQLLRSTTLKYYLTQDLRHLQRSEQLLHDLQNKEQHALLSILDALQTT</sequence>
<organism evidence="1 2">
    <name type="scientific">Paenibacillus terricola</name>
    <dbReference type="NCBI Taxonomy" id="2763503"/>
    <lineage>
        <taxon>Bacteria</taxon>
        <taxon>Bacillati</taxon>
        <taxon>Bacillota</taxon>
        <taxon>Bacilli</taxon>
        <taxon>Bacillales</taxon>
        <taxon>Paenibacillaceae</taxon>
        <taxon>Paenibacillus</taxon>
    </lineage>
</organism>
<dbReference type="EMBL" id="JACXZA010000003">
    <property type="protein sequence ID" value="MBD3920163.1"/>
    <property type="molecule type" value="Genomic_DNA"/>
</dbReference>
<evidence type="ECO:0000313" key="1">
    <source>
        <dbReference type="EMBL" id="MBD3920163.1"/>
    </source>
</evidence>
<dbReference type="RefSeq" id="WP_191204405.1">
    <property type="nucleotide sequence ID" value="NZ_JACXZA010000003.1"/>
</dbReference>